<comment type="similarity">
    <text evidence="2">Belongs to the peptidase M16 family.</text>
</comment>
<dbReference type="EMBL" id="DXFQ01000058">
    <property type="protein sequence ID" value="HIX19686.1"/>
    <property type="molecule type" value="Genomic_DNA"/>
</dbReference>
<organism evidence="12 13">
    <name type="scientific">Candidatus Akkermansia intestinigallinarum</name>
    <dbReference type="NCBI Taxonomy" id="2838431"/>
    <lineage>
        <taxon>Bacteria</taxon>
        <taxon>Pseudomonadati</taxon>
        <taxon>Verrucomicrobiota</taxon>
        <taxon>Verrucomicrobiia</taxon>
        <taxon>Verrucomicrobiales</taxon>
        <taxon>Akkermansiaceae</taxon>
        <taxon>Akkermansia</taxon>
    </lineage>
</organism>
<dbReference type="PANTHER" id="PTHR43690:SF34">
    <property type="entry name" value="ZINC PROTEASE PQQL-LIKE"/>
    <property type="match status" value="1"/>
</dbReference>
<accession>A0A9D2AHR6</accession>
<evidence type="ECO:0000256" key="6">
    <source>
        <dbReference type="ARBA" id="ARBA00022833"/>
    </source>
</evidence>
<dbReference type="Pfam" id="PF05193">
    <property type="entry name" value="Peptidase_M16_C"/>
    <property type="match status" value="2"/>
</dbReference>
<dbReference type="PANTHER" id="PTHR43690">
    <property type="entry name" value="NARDILYSIN"/>
    <property type="match status" value="1"/>
</dbReference>
<evidence type="ECO:0000256" key="4">
    <source>
        <dbReference type="ARBA" id="ARBA00022723"/>
    </source>
</evidence>
<dbReference type="GO" id="GO:0046872">
    <property type="term" value="F:metal ion binding"/>
    <property type="evidence" value="ECO:0007669"/>
    <property type="project" value="UniProtKB-KW"/>
</dbReference>
<dbReference type="GO" id="GO:0006508">
    <property type="term" value="P:proteolysis"/>
    <property type="evidence" value="ECO:0007669"/>
    <property type="project" value="UniProtKB-KW"/>
</dbReference>
<feature type="domain" description="Peptidase M16 N-terminal" evidence="10">
    <location>
        <begin position="71"/>
        <end position="194"/>
    </location>
</feature>
<keyword evidence="4" id="KW-0479">Metal-binding</keyword>
<evidence type="ECO:0000313" key="12">
    <source>
        <dbReference type="EMBL" id="HIX19686.1"/>
    </source>
</evidence>
<feature type="signal peptide" evidence="9">
    <location>
        <begin position="1"/>
        <end position="21"/>
    </location>
</feature>
<name>A0A9D2AHR6_9BACT</name>
<feature type="domain" description="Peptidase M16 C-terminal" evidence="11">
    <location>
        <begin position="704"/>
        <end position="883"/>
    </location>
</feature>
<dbReference type="InterPro" id="IPR050626">
    <property type="entry name" value="Peptidase_M16"/>
</dbReference>
<reference evidence="12" key="2">
    <citation type="submission" date="2021-04" db="EMBL/GenBank/DDBJ databases">
        <authorList>
            <person name="Gilroy R."/>
        </authorList>
    </citation>
    <scope>NUCLEOTIDE SEQUENCE</scope>
    <source>
        <strain evidence="12">14975</strain>
    </source>
</reference>
<feature type="chain" id="PRO_5038669314" evidence="9">
    <location>
        <begin position="22"/>
        <end position="1483"/>
    </location>
</feature>
<feature type="region of interest" description="Disordered" evidence="8">
    <location>
        <begin position="22"/>
        <end position="52"/>
    </location>
</feature>
<dbReference type="Pfam" id="PF00675">
    <property type="entry name" value="Peptidase_M16"/>
    <property type="match status" value="1"/>
</dbReference>
<dbReference type="InterPro" id="IPR001431">
    <property type="entry name" value="Pept_M16_Zn_BS"/>
</dbReference>
<dbReference type="PROSITE" id="PS00143">
    <property type="entry name" value="INSULINASE"/>
    <property type="match status" value="1"/>
</dbReference>
<evidence type="ECO:0000313" key="13">
    <source>
        <dbReference type="Proteomes" id="UP000823964"/>
    </source>
</evidence>
<feature type="domain" description="Peptidase M16 C-terminal" evidence="11">
    <location>
        <begin position="229"/>
        <end position="406"/>
    </location>
</feature>
<reference evidence="12" key="1">
    <citation type="journal article" date="2021" name="PeerJ">
        <title>Extensive microbial diversity within the chicken gut microbiome revealed by metagenomics and culture.</title>
        <authorList>
            <person name="Gilroy R."/>
            <person name="Ravi A."/>
            <person name="Getino M."/>
            <person name="Pursley I."/>
            <person name="Horton D.L."/>
            <person name="Alikhan N.F."/>
            <person name="Baker D."/>
            <person name="Gharbi K."/>
            <person name="Hall N."/>
            <person name="Watson M."/>
            <person name="Adriaenssens E.M."/>
            <person name="Foster-Nyarko E."/>
            <person name="Jarju S."/>
            <person name="Secka A."/>
            <person name="Antonio M."/>
            <person name="Oren A."/>
            <person name="Chaudhuri R.R."/>
            <person name="La Ragione R."/>
            <person name="Hildebrand F."/>
            <person name="Pallen M.J."/>
        </authorList>
    </citation>
    <scope>NUCLEOTIDE SEQUENCE</scope>
    <source>
        <strain evidence="12">14975</strain>
    </source>
</reference>
<keyword evidence="7" id="KW-0482">Metalloprotease</keyword>
<dbReference type="SUPFAM" id="SSF63411">
    <property type="entry name" value="LuxS/MPP-like metallohydrolase"/>
    <property type="match status" value="4"/>
</dbReference>
<comment type="caution">
    <text evidence="12">The sequence shown here is derived from an EMBL/GenBank/DDBJ whole genome shotgun (WGS) entry which is preliminary data.</text>
</comment>
<dbReference type="Proteomes" id="UP000823964">
    <property type="component" value="Unassembled WGS sequence"/>
</dbReference>
<keyword evidence="6" id="KW-0862">Zinc</keyword>
<keyword evidence="9" id="KW-0732">Signal</keyword>
<evidence type="ECO:0000259" key="11">
    <source>
        <dbReference type="Pfam" id="PF05193"/>
    </source>
</evidence>
<gene>
    <name evidence="12" type="ORF">H9862_03675</name>
</gene>
<evidence type="ECO:0000256" key="9">
    <source>
        <dbReference type="SAM" id="SignalP"/>
    </source>
</evidence>
<dbReference type="GO" id="GO:0004222">
    <property type="term" value="F:metalloendopeptidase activity"/>
    <property type="evidence" value="ECO:0007669"/>
    <property type="project" value="InterPro"/>
</dbReference>
<dbReference type="Gene3D" id="3.30.830.10">
    <property type="entry name" value="Metalloenzyme, LuxS/M16 peptidase-like"/>
    <property type="match status" value="4"/>
</dbReference>
<evidence type="ECO:0000256" key="7">
    <source>
        <dbReference type="ARBA" id="ARBA00023049"/>
    </source>
</evidence>
<evidence type="ECO:0000256" key="2">
    <source>
        <dbReference type="ARBA" id="ARBA00007261"/>
    </source>
</evidence>
<dbReference type="InterPro" id="IPR007863">
    <property type="entry name" value="Peptidase_M16_C"/>
</dbReference>
<sequence length="1483" mass="163890">MNTKYTMMLLALALSAPAAYSQAPANAPQPAPPANRPEAAPDEDLTRPLANDPQMVFGKLDNGLSYIIRPTSEPKGRASIRLFVDTGSLNESPETKGISHFLEHMVFNGSRHFKRGELIPAMQQLGLGFGGDANAYTGLLQTVFMFDLPNLKDETVDFAFTALRDFADGAELSDEAIDHERGIVISELKSRDSEGYRASMAFIRQLCNGTRVPDYMPIGLEEVIRNCPYETIRAYYHANYVPERMTVVVTGDFDTDKAREWIEKHFASMEKSPNPARPAIGTPANIGADEKVIPNPESAKTTVMLSVVNPWEQRPDTLEQRIEDLPLQLACSMLNIRFNLLAKQAESPFEGAGVSDDEIFRSARVFGLAVQAKPEKWKEALAAAEAELRRACEYGFSEQELEMVASSLLTAAQSAQDSWETVTCDSLAGEIISALTDRQAFTPPSEDLRSIKAGLARVAADPDLCRKALAQAYCSDRVKLTLMGALADDATEQNLRRVYDEAKAVRVTPPEEQKELSFAYDQTGTPGTVVEQQHLADLDTTTLTLSNGVRVNLKPLSTRKGNIQVCVAVDGGQMNLPAIPGLSQMTEAVMSAGGLEAHSTDDLRRILAGHKVGMSFSMGQDRFAFSGNCNPKDFELQCKLLAAAVLHPGFRPEAEMLLRRQLDAVYTQFETTPDGAFMFNVTRLLFGDDPRFNFPTREQFDGVNTQKVRELMTPLLQKGAMEVTIVGDFDVQEVIPVIERTFGAMPERNKEFTKLTEEQRRVNFRPWGERSFIRYNTDIDKTIVTQIFPAGNGMDRKRNRRLAILVSIARERVFDGIRAVLNESYSPSVSVETSSDFNDAAFVMVTSEGVKGNRVKVSTALDLIMQDLGKGNISQEDFERAIKPYLSRIDKAFSQPAFWMNNLAQLQSDPEQLALLRGLREDVRSITLEEIRQLAREVFGDASKATHIFTVPDDYDEKTDEGQGNAVKAGEPETAVPETAVPAAAPQVALRYDVRVLSVSDAEKYSPYTVIISKDAASKKSWLKVAQTLADKYGRKGKVVVVDELSEDAIAKALRDTQARYAACVARPMEVGRELVNNLHRAARRVDDDPYGDCIWGIVTGYSAKDAMRIAKARQPLVIKRVLGSTNVSHERFDRSYCLTDWGPDSPVLEQTGNVKPTETVYNDSTEEGRRIKREGMQGLFAHELATGKPQLVVSSSHATQANLEMPYSKGLIFPANNRYYEASLPNMRGIVGQGIAPAITQKQTKALARVAKQFKCPEIKPDGETRVWIAAGNCLFGDAMNTKQSMAVTALSAYTCNQLVGYTVPSWYGKGGWGTLSMFFDNSAGTTLAEAWFLNNQFILKEAADIDPRLLKARFNEPQIDGRIYRNIAAVGVDLNQENAKDRVGLVHDRDVVAFYGDPAWSATLNEEHHSSNYTVSWQDAKTFTITANSNRKGRVAVWFPTAETGRGASGCDAPGAFFTNDFILFPELDMKKGETLTVTIK</sequence>
<comment type="cofactor">
    <cofactor evidence="1">
        <name>Zn(2+)</name>
        <dbReference type="ChEBI" id="CHEBI:29105"/>
    </cofactor>
</comment>
<keyword evidence="5" id="KW-0378">Hydrolase</keyword>
<proteinExistence type="inferred from homology"/>
<protein>
    <submittedName>
        <fullName evidence="12">Insulinase family protein</fullName>
    </submittedName>
</protein>
<evidence type="ECO:0000256" key="8">
    <source>
        <dbReference type="SAM" id="MobiDB-lite"/>
    </source>
</evidence>
<keyword evidence="3" id="KW-0645">Protease</keyword>
<evidence type="ECO:0000256" key="5">
    <source>
        <dbReference type="ARBA" id="ARBA00022801"/>
    </source>
</evidence>
<evidence type="ECO:0000259" key="10">
    <source>
        <dbReference type="Pfam" id="PF00675"/>
    </source>
</evidence>
<evidence type="ECO:0000256" key="1">
    <source>
        <dbReference type="ARBA" id="ARBA00001947"/>
    </source>
</evidence>
<dbReference type="InterPro" id="IPR011765">
    <property type="entry name" value="Pept_M16_N"/>
</dbReference>
<evidence type="ECO:0000256" key="3">
    <source>
        <dbReference type="ARBA" id="ARBA00022670"/>
    </source>
</evidence>
<dbReference type="InterPro" id="IPR011249">
    <property type="entry name" value="Metalloenz_LuxS/M16"/>
</dbReference>